<gene>
    <name evidence="1" type="ORF">AYBTSS11_LOCUS23020</name>
</gene>
<name>A0AA86SR95_9FABA</name>
<dbReference type="Gramene" id="rna-AYBTSS11_LOCUS23020">
    <property type="protein sequence ID" value="CAJ1971023.1"/>
    <property type="gene ID" value="gene-AYBTSS11_LOCUS23020"/>
</dbReference>
<dbReference type="AlphaFoldDB" id="A0AA86SR95"/>
<evidence type="ECO:0000313" key="1">
    <source>
        <dbReference type="EMBL" id="CAJ1971023.1"/>
    </source>
</evidence>
<protein>
    <submittedName>
        <fullName evidence="1">Uncharacterized protein</fullName>
    </submittedName>
</protein>
<accession>A0AA86SR95</accession>
<dbReference type="Proteomes" id="UP001189624">
    <property type="component" value="Chromosome 8"/>
</dbReference>
<sequence>MREKEDANETPNDTQMQLKLRVDPTIIGRSITLYEAQRAVPLSRALLSCDSLHYLRATPLSFSFFLL</sequence>
<reference evidence="1" key="1">
    <citation type="submission" date="2023-10" db="EMBL/GenBank/DDBJ databases">
        <authorList>
            <person name="Domelevo Entfellner J.-B."/>
        </authorList>
    </citation>
    <scope>NUCLEOTIDE SEQUENCE</scope>
</reference>
<evidence type="ECO:0000313" key="2">
    <source>
        <dbReference type="Proteomes" id="UP001189624"/>
    </source>
</evidence>
<dbReference type="EMBL" id="OY731405">
    <property type="protein sequence ID" value="CAJ1971023.1"/>
    <property type="molecule type" value="Genomic_DNA"/>
</dbReference>
<organism evidence="1 2">
    <name type="scientific">Sphenostylis stenocarpa</name>
    <dbReference type="NCBI Taxonomy" id="92480"/>
    <lineage>
        <taxon>Eukaryota</taxon>
        <taxon>Viridiplantae</taxon>
        <taxon>Streptophyta</taxon>
        <taxon>Embryophyta</taxon>
        <taxon>Tracheophyta</taxon>
        <taxon>Spermatophyta</taxon>
        <taxon>Magnoliopsida</taxon>
        <taxon>eudicotyledons</taxon>
        <taxon>Gunneridae</taxon>
        <taxon>Pentapetalae</taxon>
        <taxon>rosids</taxon>
        <taxon>fabids</taxon>
        <taxon>Fabales</taxon>
        <taxon>Fabaceae</taxon>
        <taxon>Papilionoideae</taxon>
        <taxon>50 kb inversion clade</taxon>
        <taxon>NPAAA clade</taxon>
        <taxon>indigoferoid/millettioid clade</taxon>
        <taxon>Phaseoleae</taxon>
        <taxon>Sphenostylis</taxon>
    </lineage>
</organism>
<proteinExistence type="predicted"/>
<keyword evidence="2" id="KW-1185">Reference proteome</keyword>